<dbReference type="eggNOG" id="ENOG502RXA4">
    <property type="taxonomic scope" value="Eukaryota"/>
</dbReference>
<dbReference type="Proteomes" id="UP000007646">
    <property type="component" value="Unassembled WGS sequence"/>
</dbReference>
<dbReference type="PANTHER" id="PTHR35076">
    <property type="entry name" value="TUBULIN EPSILON AND DELTA COMPLEX PROTEIN 1"/>
    <property type="match status" value="1"/>
</dbReference>
<reference evidence="2" key="2">
    <citation type="submission" date="2025-08" db="UniProtKB">
        <authorList>
            <consortium name="Ensembl"/>
        </authorList>
    </citation>
    <scope>IDENTIFICATION</scope>
    <source>
        <strain evidence="2">Isolate ISIS603380</strain>
    </source>
</reference>
<dbReference type="AlphaFoldDB" id="G3UD38"/>
<dbReference type="PANTHER" id="PTHR35076:SF1">
    <property type="entry name" value="TUBULIN EPSILON AND DELTA COMPLEX PROTEIN 1"/>
    <property type="match status" value="1"/>
</dbReference>
<name>G3UD38_LOXAF</name>
<dbReference type="HOGENOM" id="CLU_177405_0_0_1"/>
<feature type="domain" description="Tubulin epsilon and delta complex protein 1" evidence="1">
    <location>
        <begin position="39"/>
        <end position="93"/>
    </location>
</feature>
<proteinExistence type="predicted"/>
<reference evidence="2" key="3">
    <citation type="submission" date="2025-09" db="UniProtKB">
        <authorList>
            <consortium name="Ensembl"/>
        </authorList>
    </citation>
    <scope>IDENTIFICATION</scope>
    <source>
        <strain evidence="2">Isolate ISIS603380</strain>
    </source>
</reference>
<accession>G3UD38</accession>
<reference evidence="2 3" key="1">
    <citation type="submission" date="2009-06" db="EMBL/GenBank/DDBJ databases">
        <title>The Genome Sequence of Loxodonta africana (African elephant).</title>
        <authorList>
            <person name="Di Palma F."/>
            <person name="Heiman D."/>
            <person name="Young S."/>
            <person name="Johnson J."/>
            <person name="Lander E.S."/>
            <person name="Lindblad-Toh K."/>
        </authorList>
    </citation>
    <scope>NUCLEOTIDE SEQUENCE [LARGE SCALE GENOMIC DNA]</scope>
    <source>
        <strain evidence="2 3">Isolate ISIS603380</strain>
    </source>
</reference>
<dbReference type="InParanoid" id="G3UD38"/>
<evidence type="ECO:0000259" key="1">
    <source>
        <dbReference type="Pfam" id="PF14970"/>
    </source>
</evidence>
<dbReference type="InterPro" id="IPR043535">
    <property type="entry name" value="TEDC1"/>
</dbReference>
<evidence type="ECO:0000313" key="2">
    <source>
        <dbReference type="Ensembl" id="ENSLAFP00000025746.1"/>
    </source>
</evidence>
<evidence type="ECO:0000313" key="3">
    <source>
        <dbReference type="Proteomes" id="UP000007646"/>
    </source>
</evidence>
<dbReference type="InterPro" id="IPR027996">
    <property type="entry name" value="TEDC1_dom"/>
</dbReference>
<keyword evidence="3" id="KW-1185">Reference proteome</keyword>
<sequence>ATPGVWRRLLSPLPPRAALSSSLLEAQVRLVKSAMRSQGYPRPALFQLPEDGSQGSRELLLALSWLLARGPLIEQLLARTRVRLGDEMPVCEVSSWLGGLGVPPA</sequence>
<protein>
    <recommendedName>
        <fullName evidence="1">Tubulin epsilon and delta complex protein 1 domain-containing protein</fullName>
    </recommendedName>
</protein>
<dbReference type="Pfam" id="PF14970">
    <property type="entry name" value="TEDC1"/>
    <property type="match status" value="1"/>
</dbReference>
<dbReference type="Ensembl" id="ENSLAFT00000027619.1">
    <property type="protein sequence ID" value="ENSLAFP00000025746.1"/>
    <property type="gene ID" value="ENSLAFG00000029242.1"/>
</dbReference>
<organism evidence="2 3">
    <name type="scientific">Loxodonta africana</name>
    <name type="common">African elephant</name>
    <dbReference type="NCBI Taxonomy" id="9785"/>
    <lineage>
        <taxon>Eukaryota</taxon>
        <taxon>Metazoa</taxon>
        <taxon>Chordata</taxon>
        <taxon>Craniata</taxon>
        <taxon>Vertebrata</taxon>
        <taxon>Euteleostomi</taxon>
        <taxon>Mammalia</taxon>
        <taxon>Eutheria</taxon>
        <taxon>Afrotheria</taxon>
        <taxon>Proboscidea</taxon>
        <taxon>Elephantidae</taxon>
        <taxon>Loxodonta</taxon>
    </lineage>
</organism>